<dbReference type="Pfam" id="PF19801">
    <property type="entry name" value="DUF6284"/>
    <property type="match status" value="1"/>
</dbReference>
<organism evidence="1 2">
    <name type="scientific">Cryptosporangium japonicum</name>
    <dbReference type="NCBI Taxonomy" id="80872"/>
    <lineage>
        <taxon>Bacteria</taxon>
        <taxon>Bacillati</taxon>
        <taxon>Actinomycetota</taxon>
        <taxon>Actinomycetes</taxon>
        <taxon>Cryptosporangiales</taxon>
        <taxon>Cryptosporangiaceae</taxon>
        <taxon>Cryptosporangium</taxon>
    </lineage>
</organism>
<reference evidence="2" key="1">
    <citation type="journal article" date="2019" name="Int. J. Syst. Evol. Microbiol.">
        <title>The Global Catalogue of Microorganisms (GCM) 10K type strain sequencing project: providing services to taxonomists for standard genome sequencing and annotation.</title>
        <authorList>
            <consortium name="The Broad Institute Genomics Platform"/>
            <consortium name="The Broad Institute Genome Sequencing Center for Infectious Disease"/>
            <person name="Wu L."/>
            <person name="Ma J."/>
        </authorList>
    </citation>
    <scope>NUCLEOTIDE SEQUENCE [LARGE SCALE GENOMIC DNA]</scope>
    <source>
        <strain evidence="2">JCM 10425</strain>
    </source>
</reference>
<dbReference type="InterPro" id="IPR046251">
    <property type="entry name" value="DUF6284"/>
</dbReference>
<keyword evidence="2" id="KW-1185">Reference proteome</keyword>
<dbReference type="Proteomes" id="UP001500967">
    <property type="component" value="Unassembled WGS sequence"/>
</dbReference>
<evidence type="ECO:0000313" key="2">
    <source>
        <dbReference type="Proteomes" id="UP001500967"/>
    </source>
</evidence>
<evidence type="ECO:0000313" key="1">
    <source>
        <dbReference type="EMBL" id="GAA0255695.1"/>
    </source>
</evidence>
<accession>A0ABP3EBJ5</accession>
<sequence>MRIVPLRRGSAVDREPSAADLKAIEAEWPEIEAGLAVLDAEIRALSAEGGPSVLDRRRLRRAEHRALTARELADRRSADSPEVA</sequence>
<protein>
    <submittedName>
        <fullName evidence="1">Uncharacterized protein</fullName>
    </submittedName>
</protein>
<comment type="caution">
    <text evidence="1">The sequence shown here is derived from an EMBL/GenBank/DDBJ whole genome shotgun (WGS) entry which is preliminary data.</text>
</comment>
<proteinExistence type="predicted"/>
<name>A0ABP3EBJ5_9ACTN</name>
<dbReference type="EMBL" id="BAAAGX010000017">
    <property type="protein sequence ID" value="GAA0255695.1"/>
    <property type="molecule type" value="Genomic_DNA"/>
</dbReference>
<gene>
    <name evidence="1" type="ORF">GCM10009539_46150</name>
</gene>